<comment type="caution">
    <text evidence="2">The sequence shown here is derived from an EMBL/GenBank/DDBJ whole genome shotgun (WGS) entry which is preliminary data.</text>
</comment>
<dbReference type="Proteomes" id="UP001162131">
    <property type="component" value="Unassembled WGS sequence"/>
</dbReference>
<gene>
    <name evidence="2" type="ORF">BSTOLATCC_MIC20606</name>
</gene>
<dbReference type="PANTHER" id="PTHR14241">
    <property type="entry name" value="INTERFERON-INDUCED PROTEIN 44"/>
    <property type="match status" value="1"/>
</dbReference>
<name>A0AAU9IWT0_9CILI</name>
<proteinExistence type="predicted"/>
<dbReference type="AlphaFoldDB" id="A0AAU9IWT0"/>
<dbReference type="PANTHER" id="PTHR14241:SF32">
    <property type="entry name" value="VWFA DOMAIN-CONTAINING PROTEIN-RELATED"/>
    <property type="match status" value="1"/>
</dbReference>
<dbReference type="InterPro" id="IPR027417">
    <property type="entry name" value="P-loop_NTPase"/>
</dbReference>
<keyword evidence="3" id="KW-1185">Reference proteome</keyword>
<organism evidence="2 3">
    <name type="scientific">Blepharisma stoltei</name>
    <dbReference type="NCBI Taxonomy" id="1481888"/>
    <lineage>
        <taxon>Eukaryota</taxon>
        <taxon>Sar</taxon>
        <taxon>Alveolata</taxon>
        <taxon>Ciliophora</taxon>
        <taxon>Postciliodesmatophora</taxon>
        <taxon>Heterotrichea</taxon>
        <taxon>Heterotrichida</taxon>
        <taxon>Blepharismidae</taxon>
        <taxon>Blepharisma</taxon>
    </lineage>
</organism>
<evidence type="ECO:0000256" key="1">
    <source>
        <dbReference type="SAM" id="MobiDB-lite"/>
    </source>
</evidence>
<dbReference type="EMBL" id="CAJZBQ010000020">
    <property type="protein sequence ID" value="CAG9318123.1"/>
    <property type="molecule type" value="Genomic_DNA"/>
</dbReference>
<sequence>MEKKKLPIPPPDRRTHPKKKVISSSMAELMLRQIDQLRKTIADFFIIPSRINLRLNYSELPNSVNILLFGPSGSGKSSLVRTLYRALHNTVQLPAEIRHKLVVKGSARNEGTTVYTTVLLKEETQYPKPTSGIKIHDTRGQIWMDNHEQAQADLILDGKVKDMARVEQRSTRYAYKLWEFWKSESQLFPTEILKEHPTLSDKPHCLLFVFDGSLEEIPNGEEETLFYREIMQLARSKGYFYPQIVLTHIDRVEDKSKAEEELREILDMKIEGVVMKLGIPRSSVHFIENYHDDQNEPDLNVDFHVLRLLHESAQQGESYLQSQLKEKSACEIQ</sequence>
<feature type="region of interest" description="Disordered" evidence="1">
    <location>
        <begin position="1"/>
        <end position="21"/>
    </location>
</feature>
<reference evidence="2" key="1">
    <citation type="submission" date="2021-09" db="EMBL/GenBank/DDBJ databases">
        <authorList>
            <consortium name="AG Swart"/>
            <person name="Singh M."/>
            <person name="Singh A."/>
            <person name="Seah K."/>
            <person name="Emmerich C."/>
        </authorList>
    </citation>
    <scope>NUCLEOTIDE SEQUENCE</scope>
    <source>
        <strain evidence="2">ATCC30299</strain>
    </source>
</reference>
<protein>
    <recommendedName>
        <fullName evidence="4">G domain-containing protein</fullName>
    </recommendedName>
</protein>
<evidence type="ECO:0008006" key="4">
    <source>
        <dbReference type="Google" id="ProtNLM"/>
    </source>
</evidence>
<evidence type="ECO:0000313" key="3">
    <source>
        <dbReference type="Proteomes" id="UP001162131"/>
    </source>
</evidence>
<accession>A0AAU9IWT0</accession>
<dbReference type="Gene3D" id="3.40.50.300">
    <property type="entry name" value="P-loop containing nucleotide triphosphate hydrolases"/>
    <property type="match status" value="1"/>
</dbReference>
<dbReference type="SUPFAM" id="SSF52540">
    <property type="entry name" value="P-loop containing nucleoside triphosphate hydrolases"/>
    <property type="match status" value="1"/>
</dbReference>
<evidence type="ECO:0000313" key="2">
    <source>
        <dbReference type="EMBL" id="CAG9318123.1"/>
    </source>
</evidence>